<dbReference type="AlphaFoldDB" id="A0A5J4FXT8"/>
<dbReference type="Proteomes" id="UP000326994">
    <property type="component" value="Unassembled WGS sequence"/>
</dbReference>
<proteinExistence type="predicted"/>
<evidence type="ECO:0000313" key="2">
    <source>
        <dbReference type="EMBL" id="GEQ87100.1"/>
    </source>
</evidence>
<dbReference type="RefSeq" id="WP_151895014.1">
    <property type="nucleotide sequence ID" value="NZ_BKCF01000005.1"/>
</dbReference>
<sequence length="167" mass="19411">MKFLKLLFFVFCFTVFTSFTAHKFYVSITKIEYVKEKQSIQIITQLFTDDLEDALSERYGKDVHLDSSKETKADVALFEKYLLSKLTILVNGNPVKYNFIGHKYDIDQVKAYIEITGIEAVNSMEIENTILMDKFENQQNIIHFKTGTSRKSLVLDKENPKGLLKFE</sequence>
<dbReference type="Pfam" id="PF20420">
    <property type="entry name" value="DUF6702"/>
    <property type="match status" value="1"/>
</dbReference>
<accession>A0A5J4FXT8</accession>
<reference evidence="2 3" key="1">
    <citation type="submission" date="2019-08" db="EMBL/GenBank/DDBJ databases">
        <title>Ulvibacter marinistellae sp. nov., isolated from a starfish, Patiria pectinifera.</title>
        <authorList>
            <person name="Kawano K."/>
            <person name="Ushijima N."/>
            <person name="Kihara M."/>
            <person name="Itoh H."/>
        </authorList>
    </citation>
    <scope>NUCLEOTIDE SEQUENCE [LARGE SCALE GENOMIC DNA]</scope>
    <source>
        <strain evidence="2 3">KK4</strain>
    </source>
</reference>
<protein>
    <recommendedName>
        <fullName evidence="4">Peptidase E</fullName>
    </recommendedName>
</protein>
<dbReference type="EMBL" id="BKCF01000005">
    <property type="protein sequence ID" value="GEQ87100.1"/>
    <property type="molecule type" value="Genomic_DNA"/>
</dbReference>
<organism evidence="2 3">
    <name type="scientific">Patiriisocius marinistellae</name>
    <dbReference type="NCBI Taxonomy" id="2494560"/>
    <lineage>
        <taxon>Bacteria</taxon>
        <taxon>Pseudomonadati</taxon>
        <taxon>Bacteroidota</taxon>
        <taxon>Flavobacteriia</taxon>
        <taxon>Flavobacteriales</taxon>
        <taxon>Flavobacteriaceae</taxon>
        <taxon>Patiriisocius</taxon>
    </lineage>
</organism>
<gene>
    <name evidence="2" type="ORF">ULMS_26080</name>
</gene>
<feature type="chain" id="PRO_5023911854" description="Peptidase E" evidence="1">
    <location>
        <begin position="24"/>
        <end position="167"/>
    </location>
</feature>
<name>A0A5J4FXT8_9FLAO</name>
<dbReference type="OrthoDB" id="5735516at2"/>
<comment type="caution">
    <text evidence="2">The sequence shown here is derived from an EMBL/GenBank/DDBJ whole genome shotgun (WGS) entry which is preliminary data.</text>
</comment>
<evidence type="ECO:0008006" key="4">
    <source>
        <dbReference type="Google" id="ProtNLM"/>
    </source>
</evidence>
<evidence type="ECO:0000313" key="3">
    <source>
        <dbReference type="Proteomes" id="UP000326994"/>
    </source>
</evidence>
<evidence type="ECO:0000256" key="1">
    <source>
        <dbReference type="SAM" id="SignalP"/>
    </source>
</evidence>
<keyword evidence="3" id="KW-1185">Reference proteome</keyword>
<dbReference type="InterPro" id="IPR046525">
    <property type="entry name" value="DUF6702"/>
</dbReference>
<keyword evidence="1" id="KW-0732">Signal</keyword>
<feature type="signal peptide" evidence="1">
    <location>
        <begin position="1"/>
        <end position="23"/>
    </location>
</feature>